<dbReference type="GO" id="GO:0003677">
    <property type="term" value="F:DNA binding"/>
    <property type="evidence" value="ECO:0007669"/>
    <property type="project" value="UniProtKB-KW"/>
</dbReference>
<reference evidence="10" key="1">
    <citation type="journal article" date="2018" name="Nat. Plants">
        <title>Whole-genome landscape of Medicago truncatula symbiotic genes.</title>
        <authorList>
            <person name="Pecrix Y."/>
            <person name="Gamas P."/>
            <person name="Carrere S."/>
        </authorList>
    </citation>
    <scope>NUCLEOTIDE SEQUENCE</scope>
    <source>
        <tissue evidence="10">Leaves</tissue>
    </source>
</reference>
<name>A0A396HYC3_MEDTR</name>
<dbReference type="AlphaFoldDB" id="A0A396HYC3"/>
<dbReference type="InterPro" id="IPR009057">
    <property type="entry name" value="Homeodomain-like_sf"/>
</dbReference>
<evidence type="ECO:0000256" key="6">
    <source>
        <dbReference type="ARBA" id="ARBA00023163"/>
    </source>
</evidence>
<keyword evidence="7" id="KW-0539">Nucleus</keyword>
<dbReference type="SMART" id="SM00717">
    <property type="entry name" value="SANT"/>
    <property type="match status" value="2"/>
</dbReference>
<feature type="domain" description="HTH myb-type" evidence="9">
    <location>
        <begin position="17"/>
        <end position="73"/>
    </location>
</feature>
<dbReference type="FunFam" id="1.10.10.60:FF:000218">
    <property type="entry name" value="Myb transcription factor"/>
    <property type="match status" value="1"/>
</dbReference>
<dbReference type="Pfam" id="PF00249">
    <property type="entry name" value="Myb_DNA-binding"/>
    <property type="match status" value="2"/>
</dbReference>
<dbReference type="CDD" id="cd00167">
    <property type="entry name" value="SANT"/>
    <property type="match status" value="2"/>
</dbReference>
<dbReference type="PROSITE" id="PS51294">
    <property type="entry name" value="HTH_MYB"/>
    <property type="match status" value="2"/>
</dbReference>
<dbReference type="EMBL" id="PSQE01000005">
    <property type="protein sequence ID" value="RHN56934.1"/>
    <property type="molecule type" value="Genomic_DNA"/>
</dbReference>
<gene>
    <name evidence="10" type="ORF">MtrunA17_Chr5g0434841</name>
</gene>
<keyword evidence="3" id="KW-0805">Transcription regulation</keyword>
<dbReference type="PANTHER" id="PTHR47999">
    <property type="entry name" value="TRANSCRIPTION FACTOR MYB8-RELATED-RELATED"/>
    <property type="match status" value="1"/>
</dbReference>
<dbReference type="InterPro" id="IPR015495">
    <property type="entry name" value="Myb_TF_plants"/>
</dbReference>
<dbReference type="PANTHER" id="PTHR47999:SF24">
    <property type="entry name" value="TRANSCRIPTION FACTOR MYB90"/>
    <property type="match status" value="1"/>
</dbReference>
<sequence length="319" mass="36915">MPIFFCGQIRKVHMEKARGLRKGAWTYEEDNLLKACIHKYGEGKWHLVPKRTGLNRCRKSCRLRWLNYLNPAINRESFAEDEIDMILRLHKLLGNKWSLIAARLPGRTANDVKNYWHTNLRKKVIPRKEEKEEKEKSKESMIKSHEVIKPRPRTFSTHSLWLKKKHNFVSNGSATKLVISSEDGNVPRECDKTTLPNLIDSSSSHSPWLKKNHSLPTTLMASREDVNIPRECDKTTLPNVGDAQTCVGNDPSSTTWWESLLNMDEERSNEKIDSSSLLPKENFTLEFSNVEDFFNNGPTVSDSDWDSNLYDFNFFGVFN</sequence>
<feature type="domain" description="Myb-like" evidence="8">
    <location>
        <begin position="17"/>
        <end position="69"/>
    </location>
</feature>
<dbReference type="Proteomes" id="UP000265566">
    <property type="component" value="Chromosome 5"/>
</dbReference>
<evidence type="ECO:0000313" key="10">
    <source>
        <dbReference type="EMBL" id="RHN56934.1"/>
    </source>
</evidence>
<dbReference type="Gene3D" id="1.10.10.60">
    <property type="entry name" value="Homeodomain-like"/>
    <property type="match status" value="2"/>
</dbReference>
<organism evidence="10">
    <name type="scientific">Medicago truncatula</name>
    <name type="common">Barrel medic</name>
    <name type="synonym">Medicago tribuloides</name>
    <dbReference type="NCBI Taxonomy" id="3880"/>
    <lineage>
        <taxon>Eukaryota</taxon>
        <taxon>Viridiplantae</taxon>
        <taxon>Streptophyta</taxon>
        <taxon>Embryophyta</taxon>
        <taxon>Tracheophyta</taxon>
        <taxon>Spermatophyta</taxon>
        <taxon>Magnoliopsida</taxon>
        <taxon>eudicotyledons</taxon>
        <taxon>Gunneridae</taxon>
        <taxon>Pentapetalae</taxon>
        <taxon>rosids</taxon>
        <taxon>fabids</taxon>
        <taxon>Fabales</taxon>
        <taxon>Fabaceae</taxon>
        <taxon>Papilionoideae</taxon>
        <taxon>50 kb inversion clade</taxon>
        <taxon>NPAAA clade</taxon>
        <taxon>Hologalegina</taxon>
        <taxon>IRL clade</taxon>
        <taxon>Trifolieae</taxon>
        <taxon>Medicago</taxon>
    </lineage>
</organism>
<evidence type="ECO:0000256" key="2">
    <source>
        <dbReference type="ARBA" id="ARBA00022737"/>
    </source>
</evidence>
<protein>
    <submittedName>
        <fullName evidence="10">Putative transcription factor MYB-HB-like family</fullName>
    </submittedName>
</protein>
<keyword evidence="2" id="KW-0677">Repeat</keyword>
<accession>A0A396HYC3</accession>
<feature type="domain" description="Myb-like" evidence="8">
    <location>
        <begin position="70"/>
        <end position="120"/>
    </location>
</feature>
<dbReference type="InterPro" id="IPR017930">
    <property type="entry name" value="Myb_dom"/>
</dbReference>
<evidence type="ECO:0000256" key="1">
    <source>
        <dbReference type="ARBA" id="ARBA00004123"/>
    </source>
</evidence>
<comment type="subcellular location">
    <subcellularLocation>
        <location evidence="1">Nucleus</location>
    </subcellularLocation>
</comment>
<evidence type="ECO:0000256" key="3">
    <source>
        <dbReference type="ARBA" id="ARBA00023015"/>
    </source>
</evidence>
<proteinExistence type="predicted"/>
<dbReference type="GO" id="GO:0005634">
    <property type="term" value="C:nucleus"/>
    <property type="evidence" value="ECO:0007669"/>
    <property type="project" value="UniProtKB-SubCell"/>
</dbReference>
<comment type="caution">
    <text evidence="10">The sequence shown here is derived from an EMBL/GenBank/DDBJ whole genome shotgun (WGS) entry which is preliminary data.</text>
</comment>
<dbReference type="SUPFAM" id="SSF46689">
    <property type="entry name" value="Homeodomain-like"/>
    <property type="match status" value="1"/>
</dbReference>
<keyword evidence="6" id="KW-0804">Transcription</keyword>
<evidence type="ECO:0000256" key="7">
    <source>
        <dbReference type="ARBA" id="ARBA00023242"/>
    </source>
</evidence>
<evidence type="ECO:0000259" key="8">
    <source>
        <dbReference type="PROSITE" id="PS50090"/>
    </source>
</evidence>
<evidence type="ECO:0000256" key="5">
    <source>
        <dbReference type="ARBA" id="ARBA00023159"/>
    </source>
</evidence>
<keyword evidence="5" id="KW-0010">Activator</keyword>
<evidence type="ECO:0000259" key="9">
    <source>
        <dbReference type="PROSITE" id="PS51294"/>
    </source>
</evidence>
<feature type="domain" description="HTH myb-type" evidence="9">
    <location>
        <begin position="74"/>
        <end position="124"/>
    </location>
</feature>
<dbReference type="GO" id="GO:0080090">
    <property type="term" value="P:regulation of primary metabolic process"/>
    <property type="evidence" value="ECO:0007669"/>
    <property type="project" value="UniProtKB-ARBA"/>
</dbReference>
<keyword evidence="4" id="KW-0238">DNA-binding</keyword>
<dbReference type="Gramene" id="rna32404">
    <property type="protein sequence ID" value="RHN56934.1"/>
    <property type="gene ID" value="gene32404"/>
</dbReference>
<dbReference type="PROSITE" id="PS50090">
    <property type="entry name" value="MYB_LIKE"/>
    <property type="match status" value="2"/>
</dbReference>
<dbReference type="InterPro" id="IPR001005">
    <property type="entry name" value="SANT/Myb"/>
</dbReference>
<evidence type="ECO:0000256" key="4">
    <source>
        <dbReference type="ARBA" id="ARBA00023125"/>
    </source>
</evidence>